<keyword evidence="2 5" id="KW-0812">Transmembrane</keyword>
<comment type="subcellular location">
    <subcellularLocation>
        <location evidence="1">Membrane</location>
        <topology evidence="1">Multi-pass membrane protein</topology>
    </subcellularLocation>
</comment>
<evidence type="ECO:0000256" key="2">
    <source>
        <dbReference type="ARBA" id="ARBA00022692"/>
    </source>
</evidence>
<dbReference type="GO" id="GO:0022857">
    <property type="term" value="F:transmembrane transporter activity"/>
    <property type="evidence" value="ECO:0007669"/>
    <property type="project" value="InterPro"/>
</dbReference>
<feature type="transmembrane region" description="Helical" evidence="5">
    <location>
        <begin position="110"/>
        <end position="131"/>
    </location>
</feature>
<evidence type="ECO:0000259" key="6">
    <source>
        <dbReference type="PROSITE" id="PS50850"/>
    </source>
</evidence>
<keyword evidence="3 5" id="KW-1133">Transmembrane helix</keyword>
<evidence type="ECO:0000256" key="1">
    <source>
        <dbReference type="ARBA" id="ARBA00004141"/>
    </source>
</evidence>
<evidence type="ECO:0000256" key="5">
    <source>
        <dbReference type="SAM" id="Phobius"/>
    </source>
</evidence>
<dbReference type="SUPFAM" id="SSF103473">
    <property type="entry name" value="MFS general substrate transporter"/>
    <property type="match status" value="1"/>
</dbReference>
<evidence type="ECO:0000313" key="8">
    <source>
        <dbReference type="Proteomes" id="UP000184330"/>
    </source>
</evidence>
<feature type="transmembrane region" description="Helical" evidence="5">
    <location>
        <begin position="264"/>
        <end position="283"/>
    </location>
</feature>
<feature type="transmembrane region" description="Helical" evidence="5">
    <location>
        <begin position="396"/>
        <end position="419"/>
    </location>
</feature>
<gene>
    <name evidence="7" type="ORF">PAC_14520</name>
</gene>
<feature type="domain" description="Major facilitator superfamily (MFS) profile" evidence="6">
    <location>
        <begin position="42"/>
        <end position="486"/>
    </location>
</feature>
<dbReference type="EMBL" id="FJOG01000027">
    <property type="protein sequence ID" value="CZR64622.1"/>
    <property type="molecule type" value="Genomic_DNA"/>
</dbReference>
<feature type="transmembrane region" description="Helical" evidence="5">
    <location>
        <begin position="39"/>
        <end position="67"/>
    </location>
</feature>
<proteinExistence type="predicted"/>
<evidence type="ECO:0000256" key="3">
    <source>
        <dbReference type="ARBA" id="ARBA00022989"/>
    </source>
</evidence>
<accession>A0A1L7XHW8</accession>
<dbReference type="GO" id="GO:0005886">
    <property type="term" value="C:plasma membrane"/>
    <property type="evidence" value="ECO:0007669"/>
    <property type="project" value="TreeGrafter"/>
</dbReference>
<feature type="transmembrane region" description="Helical" evidence="5">
    <location>
        <begin position="369"/>
        <end position="390"/>
    </location>
</feature>
<dbReference type="OrthoDB" id="4139357at2759"/>
<feature type="transmembrane region" description="Helical" evidence="5">
    <location>
        <begin position="79"/>
        <end position="103"/>
    </location>
</feature>
<dbReference type="PANTHER" id="PTHR23501:SF59">
    <property type="entry name" value="MAJOR FACILITATOR SUPERFAMILY (MFS) PROFILE DOMAIN-CONTAINING PROTEIN-RELATED"/>
    <property type="match status" value="1"/>
</dbReference>
<dbReference type="Proteomes" id="UP000184330">
    <property type="component" value="Unassembled WGS sequence"/>
</dbReference>
<sequence length="563" mass="60745">MSATQNPSGHLTSLGDNPQVVEYDEKESIEVDFKADWKLYLVFATLCILALAAALDGTCLGTALPTITTSIHGTTTQAIWASIAFNLSSTICQLVFVSFSSIFGRKPMMILAVLFFATGGFTGAIAGNISVLTVGRAFQGVGSGAIIVLTEVIVTDLVPMRVRGKWFGIISLAWAIGTAGGPLIGGLLAENDDWRWIFRINVLLCVVAGVMIPLLLDIRFKNPVSVRKQLKEFDWAGLVLFVSSFTALLLSITMGGVIYPWSNWRITVLLSTSLLGTILFVAYESFIPRFPFLCVVLFKNVTAAVTFLGTFLHGFILWSLLFYLPLYYQAIKGFNPTQSGLAVFPETLIIAPVSLTVGILVSKTGHFKWSIVSGWFFTTLGTGLLILLDVHTTTPTWIGINIIVGLGTGMLFSGMAFSIQAAATAFGQDSALAIAMFSFFRSLGATVGIAASGALFQAEMKRKLLSFPALAAQAMQYTNDAVELAVAIKTLPPGGEERSGITQAYSDGLKRVWLGMCIMAALGTCTCFFAKEYSLDVQHNSEQVLGNREKDKLHSSSESQEEV</sequence>
<dbReference type="InterPro" id="IPR036259">
    <property type="entry name" value="MFS_trans_sf"/>
</dbReference>
<dbReference type="PANTHER" id="PTHR23501">
    <property type="entry name" value="MAJOR FACILITATOR SUPERFAMILY"/>
    <property type="match status" value="1"/>
</dbReference>
<dbReference type="AlphaFoldDB" id="A0A1L7XHW8"/>
<name>A0A1L7XHW8_9HELO</name>
<dbReference type="Pfam" id="PF07690">
    <property type="entry name" value="MFS_1"/>
    <property type="match status" value="1"/>
</dbReference>
<keyword evidence="4 5" id="KW-0472">Membrane</keyword>
<feature type="transmembrane region" description="Helical" evidence="5">
    <location>
        <begin position="290"/>
        <end position="321"/>
    </location>
</feature>
<evidence type="ECO:0000313" key="7">
    <source>
        <dbReference type="EMBL" id="CZR64622.1"/>
    </source>
</evidence>
<protein>
    <submittedName>
        <fullName evidence="7">Related to MFS multidrug transporter</fullName>
    </submittedName>
</protein>
<dbReference type="InterPro" id="IPR020846">
    <property type="entry name" value="MFS_dom"/>
</dbReference>
<dbReference type="PROSITE" id="PS50850">
    <property type="entry name" value="MFS"/>
    <property type="match status" value="1"/>
</dbReference>
<dbReference type="InterPro" id="IPR011701">
    <property type="entry name" value="MFS"/>
</dbReference>
<keyword evidence="8" id="KW-1185">Reference proteome</keyword>
<dbReference type="PRINTS" id="PR01036">
    <property type="entry name" value="TCRTETB"/>
</dbReference>
<feature type="transmembrane region" description="Helical" evidence="5">
    <location>
        <begin position="196"/>
        <end position="216"/>
    </location>
</feature>
<feature type="transmembrane region" description="Helical" evidence="5">
    <location>
        <begin position="341"/>
        <end position="362"/>
    </location>
</feature>
<organism evidence="7 8">
    <name type="scientific">Phialocephala subalpina</name>
    <dbReference type="NCBI Taxonomy" id="576137"/>
    <lineage>
        <taxon>Eukaryota</taxon>
        <taxon>Fungi</taxon>
        <taxon>Dikarya</taxon>
        <taxon>Ascomycota</taxon>
        <taxon>Pezizomycotina</taxon>
        <taxon>Leotiomycetes</taxon>
        <taxon>Helotiales</taxon>
        <taxon>Mollisiaceae</taxon>
        <taxon>Phialocephala</taxon>
        <taxon>Phialocephala fortinii species complex</taxon>
    </lineage>
</organism>
<dbReference type="Gene3D" id="1.20.1720.10">
    <property type="entry name" value="Multidrug resistance protein D"/>
    <property type="match status" value="1"/>
</dbReference>
<feature type="transmembrane region" description="Helical" evidence="5">
    <location>
        <begin position="166"/>
        <end position="184"/>
    </location>
</feature>
<reference evidence="7 8" key="1">
    <citation type="submission" date="2016-03" db="EMBL/GenBank/DDBJ databases">
        <authorList>
            <person name="Ploux O."/>
        </authorList>
    </citation>
    <scope>NUCLEOTIDE SEQUENCE [LARGE SCALE GENOMIC DNA]</scope>
    <source>
        <strain evidence="7 8">UAMH 11012</strain>
    </source>
</reference>
<feature type="transmembrane region" description="Helical" evidence="5">
    <location>
        <begin position="431"/>
        <end position="456"/>
    </location>
</feature>
<evidence type="ECO:0000256" key="4">
    <source>
        <dbReference type="ARBA" id="ARBA00023136"/>
    </source>
</evidence>
<feature type="transmembrane region" description="Helical" evidence="5">
    <location>
        <begin position="237"/>
        <end position="258"/>
    </location>
</feature>
<dbReference type="Gene3D" id="1.20.1250.20">
    <property type="entry name" value="MFS general substrate transporter like domains"/>
    <property type="match status" value="1"/>
</dbReference>